<evidence type="ECO:0000256" key="10">
    <source>
        <dbReference type="SAM" id="MobiDB-lite"/>
    </source>
</evidence>
<feature type="domain" description="E3 ubiquitin-protein ligase synoviolin-like TPR repeats" evidence="11">
    <location>
        <begin position="184"/>
        <end position="307"/>
    </location>
</feature>
<protein>
    <recommendedName>
        <fullName evidence="11">E3 ubiquitin-protein ligase synoviolin-like TPR repeats domain-containing protein</fullName>
    </recommendedName>
</protein>
<feature type="compositionally biased region" description="Low complexity" evidence="10">
    <location>
        <begin position="68"/>
        <end position="82"/>
    </location>
</feature>
<name>A0A9W7C7Y4_9STRA</name>
<evidence type="ECO:0000256" key="9">
    <source>
        <dbReference type="ARBA" id="ARBA00023136"/>
    </source>
</evidence>
<keyword evidence="9" id="KW-0472">Membrane</keyword>
<sequence>MDRGHDEDAPSPLQESEETEAQTPNVTLPQNASITTSVSPVNTSLKLMPSASASDDDDTQTTLRRRNNTNTANTTSTSSPQDSESKSDSPHLIVVPDDLDDDRPPLFPPDEPSSPSDDEETNFDHNFDPNFDPNFEVAAPPPDPDPNQPANQPPGEGLNLQQQLQDRLRQHQLPPPPSPFLLTFTFYKILSYVLPLLLLAHTSTLTTSFYDTVVLLSNDKLSLLTLVNLYAIVCIQTFNLITSLFIQNLKPSETSDLSDFIKVTLTDLCLALNIFRDSVDFSMLFRVGAVLVVKCLGRVCKGRVKLLVGLEVVEDEDGEDSDDEEGEEEEQA</sequence>
<evidence type="ECO:0000256" key="5">
    <source>
        <dbReference type="ARBA" id="ARBA00022723"/>
    </source>
</evidence>
<accession>A0A9W7C7Y4</accession>
<proteinExistence type="predicted"/>
<keyword evidence="6" id="KW-0863">Zinc-finger</keyword>
<evidence type="ECO:0000256" key="1">
    <source>
        <dbReference type="ARBA" id="ARBA00004370"/>
    </source>
</evidence>
<comment type="caution">
    <text evidence="12">The sequence shown here is derived from an EMBL/GenBank/DDBJ whole genome shotgun (WGS) entry which is preliminary data.</text>
</comment>
<comment type="subcellular location">
    <subcellularLocation>
        <location evidence="1">Membrane</location>
    </subcellularLocation>
</comment>
<keyword evidence="3" id="KW-0808">Transferase</keyword>
<keyword evidence="8" id="KW-1133">Transmembrane helix</keyword>
<feature type="region of interest" description="Disordered" evidence="10">
    <location>
        <begin position="1"/>
        <end position="158"/>
    </location>
</feature>
<evidence type="ECO:0000256" key="4">
    <source>
        <dbReference type="ARBA" id="ARBA00022692"/>
    </source>
</evidence>
<dbReference type="InterPro" id="IPR057992">
    <property type="entry name" value="TPR_SYVN1_N"/>
</dbReference>
<feature type="compositionally biased region" description="Polar residues" evidence="10">
    <location>
        <begin position="21"/>
        <end position="45"/>
    </location>
</feature>
<evidence type="ECO:0000256" key="7">
    <source>
        <dbReference type="ARBA" id="ARBA00022833"/>
    </source>
</evidence>
<evidence type="ECO:0000256" key="3">
    <source>
        <dbReference type="ARBA" id="ARBA00022679"/>
    </source>
</evidence>
<dbReference type="EMBL" id="BRXW01000079">
    <property type="protein sequence ID" value="GMI04907.1"/>
    <property type="molecule type" value="Genomic_DNA"/>
</dbReference>
<dbReference type="Pfam" id="PF25563">
    <property type="entry name" value="TPR_SYVN1_N"/>
    <property type="match status" value="1"/>
</dbReference>
<feature type="compositionally biased region" description="Low complexity" evidence="10">
    <location>
        <begin position="148"/>
        <end position="158"/>
    </location>
</feature>
<keyword evidence="13" id="KW-1185">Reference proteome</keyword>
<evidence type="ECO:0000259" key="11">
    <source>
        <dbReference type="Pfam" id="PF25563"/>
    </source>
</evidence>
<gene>
    <name evidence="12" type="ORF">TrLO_g15136</name>
</gene>
<keyword evidence="7" id="KW-0862">Zinc</keyword>
<evidence type="ECO:0000256" key="2">
    <source>
        <dbReference type="ARBA" id="ARBA00004906"/>
    </source>
</evidence>
<dbReference type="AlphaFoldDB" id="A0A9W7C7Y4"/>
<evidence type="ECO:0000313" key="13">
    <source>
        <dbReference type="Proteomes" id="UP001165122"/>
    </source>
</evidence>
<reference evidence="13" key="1">
    <citation type="journal article" date="2023" name="Commun. Biol.">
        <title>Genome analysis of Parmales, the sister group of diatoms, reveals the evolutionary specialization of diatoms from phago-mixotrophs to photoautotrophs.</title>
        <authorList>
            <person name="Ban H."/>
            <person name="Sato S."/>
            <person name="Yoshikawa S."/>
            <person name="Yamada K."/>
            <person name="Nakamura Y."/>
            <person name="Ichinomiya M."/>
            <person name="Sato N."/>
            <person name="Blanc-Mathieu R."/>
            <person name="Endo H."/>
            <person name="Kuwata A."/>
            <person name="Ogata H."/>
        </authorList>
    </citation>
    <scope>NUCLEOTIDE SEQUENCE [LARGE SCALE GENOMIC DNA]</scope>
    <source>
        <strain evidence="13">NIES 3700</strain>
    </source>
</reference>
<evidence type="ECO:0000313" key="12">
    <source>
        <dbReference type="EMBL" id="GMI04907.1"/>
    </source>
</evidence>
<organism evidence="12 13">
    <name type="scientific">Triparma laevis f. longispina</name>
    <dbReference type="NCBI Taxonomy" id="1714387"/>
    <lineage>
        <taxon>Eukaryota</taxon>
        <taxon>Sar</taxon>
        <taxon>Stramenopiles</taxon>
        <taxon>Ochrophyta</taxon>
        <taxon>Bolidophyceae</taxon>
        <taxon>Parmales</taxon>
        <taxon>Triparmaceae</taxon>
        <taxon>Triparma</taxon>
    </lineage>
</organism>
<comment type="pathway">
    <text evidence="2">Protein modification; protein ubiquitination.</text>
</comment>
<dbReference type="Proteomes" id="UP001165122">
    <property type="component" value="Unassembled WGS sequence"/>
</dbReference>
<keyword evidence="5" id="KW-0479">Metal-binding</keyword>
<evidence type="ECO:0000256" key="8">
    <source>
        <dbReference type="ARBA" id="ARBA00022989"/>
    </source>
</evidence>
<keyword evidence="4" id="KW-0812">Transmembrane</keyword>
<evidence type="ECO:0000256" key="6">
    <source>
        <dbReference type="ARBA" id="ARBA00022771"/>
    </source>
</evidence>